<sequence length="86" mass="9658">RTSVTARPRWVQGWIACDIPAGDAPQERRVVLPRSLASPRCAGRTTLLNWGALPTRNKRTARYGSKYRQIEAAGPKTTNWAELNIR</sequence>
<dbReference type="EMBL" id="AGNL01011291">
    <property type="protein sequence ID" value="EJK68480.1"/>
    <property type="molecule type" value="Genomic_DNA"/>
</dbReference>
<comment type="caution">
    <text evidence="1">The sequence shown here is derived from an EMBL/GenBank/DDBJ whole genome shotgun (WGS) entry which is preliminary data.</text>
</comment>
<evidence type="ECO:0000313" key="2">
    <source>
        <dbReference type="Proteomes" id="UP000266841"/>
    </source>
</evidence>
<reference evidence="1 2" key="1">
    <citation type="journal article" date="2012" name="Genome Biol.">
        <title>Genome and low-iron response of an oceanic diatom adapted to chronic iron limitation.</title>
        <authorList>
            <person name="Lommer M."/>
            <person name="Specht M."/>
            <person name="Roy A.S."/>
            <person name="Kraemer L."/>
            <person name="Andreson R."/>
            <person name="Gutowska M.A."/>
            <person name="Wolf J."/>
            <person name="Bergner S.V."/>
            <person name="Schilhabel M.B."/>
            <person name="Klostermeier U.C."/>
            <person name="Beiko R.G."/>
            <person name="Rosenstiel P."/>
            <person name="Hippler M."/>
            <person name="Laroche J."/>
        </authorList>
    </citation>
    <scope>NUCLEOTIDE SEQUENCE [LARGE SCALE GENOMIC DNA]</scope>
    <source>
        <strain evidence="1 2">CCMP1005</strain>
    </source>
</reference>
<keyword evidence="2" id="KW-1185">Reference proteome</keyword>
<dbReference type="Proteomes" id="UP000266841">
    <property type="component" value="Unassembled WGS sequence"/>
</dbReference>
<protein>
    <submittedName>
        <fullName evidence="1">Uncharacterized protein</fullName>
    </submittedName>
</protein>
<organism evidence="1 2">
    <name type="scientific">Thalassiosira oceanica</name>
    <name type="common">Marine diatom</name>
    <dbReference type="NCBI Taxonomy" id="159749"/>
    <lineage>
        <taxon>Eukaryota</taxon>
        <taxon>Sar</taxon>
        <taxon>Stramenopiles</taxon>
        <taxon>Ochrophyta</taxon>
        <taxon>Bacillariophyta</taxon>
        <taxon>Coscinodiscophyceae</taxon>
        <taxon>Thalassiosirophycidae</taxon>
        <taxon>Thalassiosirales</taxon>
        <taxon>Thalassiosiraceae</taxon>
        <taxon>Thalassiosira</taxon>
    </lineage>
</organism>
<name>K0SSV4_THAOC</name>
<proteinExistence type="predicted"/>
<accession>K0SSV4</accession>
<dbReference type="AlphaFoldDB" id="K0SSV4"/>
<evidence type="ECO:0000313" key="1">
    <source>
        <dbReference type="EMBL" id="EJK68480.1"/>
    </source>
</evidence>
<feature type="non-terminal residue" evidence="1">
    <location>
        <position position="1"/>
    </location>
</feature>
<gene>
    <name evidence="1" type="ORF">THAOC_10333</name>
</gene>